<protein>
    <submittedName>
        <fullName evidence="2">Uncharacterized protein</fullName>
    </submittedName>
</protein>
<feature type="compositionally biased region" description="Basic and acidic residues" evidence="1">
    <location>
        <begin position="378"/>
        <end position="401"/>
    </location>
</feature>
<accession>A0ABQ9HE65</accession>
<evidence type="ECO:0000313" key="3">
    <source>
        <dbReference type="Proteomes" id="UP001159363"/>
    </source>
</evidence>
<dbReference type="EMBL" id="JARBHB010000005">
    <property type="protein sequence ID" value="KAJ8882353.1"/>
    <property type="molecule type" value="Genomic_DNA"/>
</dbReference>
<gene>
    <name evidence="2" type="ORF">PR048_014155</name>
</gene>
<evidence type="ECO:0000313" key="2">
    <source>
        <dbReference type="EMBL" id="KAJ8882353.1"/>
    </source>
</evidence>
<feature type="region of interest" description="Disordered" evidence="1">
    <location>
        <begin position="370"/>
        <end position="408"/>
    </location>
</feature>
<proteinExistence type="predicted"/>
<organism evidence="2 3">
    <name type="scientific">Dryococelus australis</name>
    <dbReference type="NCBI Taxonomy" id="614101"/>
    <lineage>
        <taxon>Eukaryota</taxon>
        <taxon>Metazoa</taxon>
        <taxon>Ecdysozoa</taxon>
        <taxon>Arthropoda</taxon>
        <taxon>Hexapoda</taxon>
        <taxon>Insecta</taxon>
        <taxon>Pterygota</taxon>
        <taxon>Neoptera</taxon>
        <taxon>Polyneoptera</taxon>
        <taxon>Phasmatodea</taxon>
        <taxon>Verophasmatodea</taxon>
        <taxon>Anareolatae</taxon>
        <taxon>Phasmatidae</taxon>
        <taxon>Eurycanthinae</taxon>
        <taxon>Dryococelus</taxon>
    </lineage>
</organism>
<reference evidence="2 3" key="1">
    <citation type="submission" date="2023-02" db="EMBL/GenBank/DDBJ databases">
        <title>LHISI_Scaffold_Assembly.</title>
        <authorList>
            <person name="Stuart O.P."/>
            <person name="Cleave R."/>
            <person name="Magrath M.J.L."/>
            <person name="Mikheyev A.S."/>
        </authorList>
    </citation>
    <scope>NUCLEOTIDE SEQUENCE [LARGE SCALE GENOMIC DNA]</scope>
    <source>
        <strain evidence="2">Daus_M_001</strain>
        <tissue evidence="2">Leg muscle</tissue>
    </source>
</reference>
<name>A0ABQ9HE65_9NEOP</name>
<sequence>MFECRQVWHFVDLESSYLGARPACLVREESALVEVKFVPSAKPPGVMETARQNRTYNTLKRKKTHRYFYKVQGVRNITGRQFCYFVVMTDKQESLHTEKLSADETFWRQNRGPYFPNTAYDSRICIYNCSTQISHSLKEQKTGWHTGSCTRACTRTKYGSKYRVISALVKKPHHAGRAFPVEVILPSADGSRNLPSPSPVFAALRDTARPGEQDLLAGILDRWSYSGRYSGFVTFACQHLRESLRSVYGIRPSLTLAAQHHKSNSRSFGWATRWRINNVSPRRKQKSLHRQVRHTDAKREYVSRTPAANANEIASLVGNMAETSSANASVETNLTGGSPNYRRSFAARDRRRNCLNAELYQSFRKFKSNSSSTKLRHYKDPEAQVKTRIKEATSRTLEEATSRTSGRP</sequence>
<dbReference type="InterPro" id="IPR011604">
    <property type="entry name" value="PDDEXK-like_dom_sf"/>
</dbReference>
<comment type="caution">
    <text evidence="2">The sequence shown here is derived from an EMBL/GenBank/DDBJ whole genome shotgun (WGS) entry which is preliminary data.</text>
</comment>
<dbReference type="Proteomes" id="UP001159363">
    <property type="component" value="Chromosome 4"/>
</dbReference>
<keyword evidence="3" id="KW-1185">Reference proteome</keyword>
<dbReference type="Gene3D" id="3.90.320.10">
    <property type="match status" value="1"/>
</dbReference>
<evidence type="ECO:0000256" key="1">
    <source>
        <dbReference type="SAM" id="MobiDB-lite"/>
    </source>
</evidence>